<sequence>MDFLTYVLPEDCLSRIISFTSPVDASRSAAVSRAFESAADSDAVWGSFLPPDYGEIITRAAASFPLLSSLSKKDLYFHLCHNPILLDGDPISFTLEKQSGKKCYMIGASGLAITWGHVPLYWQWKPLPESRFTEVAELSHVWWLDIRGRIATEILSPRTTYAAYLVFKFAEFKGGFDQRLVELSIIFEQAVAVEKRMVYLDPPEDMPKLSHDRQDGWMEIEIGSFFNENGDNGPVVFIIREVDNYTVKQGLIVEGIELRPKCSI</sequence>
<name>A0A2P2J1B5_RHIMU</name>
<feature type="domain" description="F-box" evidence="1">
    <location>
        <begin position="8"/>
        <end position="45"/>
    </location>
</feature>
<dbReference type="Gene3D" id="1.20.1280.50">
    <property type="match status" value="1"/>
</dbReference>
<dbReference type="PANTHER" id="PTHR32278:SF111">
    <property type="entry name" value="F-BOX PROTEIN PP2-B12-RELATED"/>
    <property type="match status" value="1"/>
</dbReference>
<reference evidence="2" key="1">
    <citation type="submission" date="2018-02" db="EMBL/GenBank/DDBJ databases">
        <title>Rhizophora mucronata_Transcriptome.</title>
        <authorList>
            <person name="Meera S.P."/>
            <person name="Sreeshan A."/>
            <person name="Augustine A."/>
        </authorList>
    </citation>
    <scope>NUCLEOTIDE SEQUENCE</scope>
    <source>
        <tissue evidence="2">Leaf</tissue>
    </source>
</reference>
<dbReference type="PANTHER" id="PTHR32278">
    <property type="entry name" value="F-BOX DOMAIN-CONTAINING PROTEIN"/>
    <property type="match status" value="1"/>
</dbReference>
<dbReference type="SUPFAM" id="SSF81383">
    <property type="entry name" value="F-box domain"/>
    <property type="match status" value="1"/>
</dbReference>
<evidence type="ECO:0000259" key="1">
    <source>
        <dbReference type="Pfam" id="PF00646"/>
    </source>
</evidence>
<evidence type="ECO:0000313" key="2">
    <source>
        <dbReference type="EMBL" id="MBW87249.1"/>
    </source>
</evidence>
<organism evidence="2">
    <name type="scientific">Rhizophora mucronata</name>
    <name type="common">Asiatic mangrove</name>
    <dbReference type="NCBI Taxonomy" id="61149"/>
    <lineage>
        <taxon>Eukaryota</taxon>
        <taxon>Viridiplantae</taxon>
        <taxon>Streptophyta</taxon>
        <taxon>Embryophyta</taxon>
        <taxon>Tracheophyta</taxon>
        <taxon>Spermatophyta</taxon>
        <taxon>Magnoliopsida</taxon>
        <taxon>eudicotyledons</taxon>
        <taxon>Gunneridae</taxon>
        <taxon>Pentapetalae</taxon>
        <taxon>rosids</taxon>
        <taxon>fabids</taxon>
        <taxon>Malpighiales</taxon>
        <taxon>Rhizophoraceae</taxon>
        <taxon>Rhizophora</taxon>
    </lineage>
</organism>
<dbReference type="AlphaFoldDB" id="A0A2P2J1B5"/>
<dbReference type="Pfam" id="PF00646">
    <property type="entry name" value="F-box"/>
    <property type="match status" value="1"/>
</dbReference>
<dbReference type="InterPro" id="IPR025886">
    <property type="entry name" value="PP2-like"/>
</dbReference>
<dbReference type="Pfam" id="PF14299">
    <property type="entry name" value="PP2"/>
    <property type="match status" value="1"/>
</dbReference>
<protein>
    <recommendedName>
        <fullName evidence="1">F-box domain-containing protein</fullName>
    </recommendedName>
</protein>
<dbReference type="InterPro" id="IPR036047">
    <property type="entry name" value="F-box-like_dom_sf"/>
</dbReference>
<accession>A0A2P2J1B5</accession>
<proteinExistence type="predicted"/>
<dbReference type="InterPro" id="IPR001810">
    <property type="entry name" value="F-box_dom"/>
</dbReference>
<dbReference type="CDD" id="cd22162">
    <property type="entry name" value="F-box_AtSKIP3-like"/>
    <property type="match status" value="1"/>
</dbReference>
<dbReference type="EMBL" id="GGEC01006766">
    <property type="protein sequence ID" value="MBW87249.1"/>
    <property type="molecule type" value="Transcribed_RNA"/>
</dbReference>